<dbReference type="PANTHER" id="PTHR22923:SF102">
    <property type="entry name" value="CEREBELLIN 13-RELATED"/>
    <property type="match status" value="1"/>
</dbReference>
<evidence type="ECO:0000256" key="5">
    <source>
        <dbReference type="SAM" id="MobiDB-lite"/>
    </source>
</evidence>
<accession>A0A8B8C736</accession>
<dbReference type="GO" id="GO:0005576">
    <property type="term" value="C:extracellular region"/>
    <property type="evidence" value="ECO:0007669"/>
    <property type="project" value="UniProtKB-SubCell"/>
</dbReference>
<evidence type="ECO:0000256" key="3">
    <source>
        <dbReference type="ARBA" id="ARBA00022729"/>
    </source>
</evidence>
<keyword evidence="2" id="KW-0964">Secreted</keyword>
<feature type="coiled-coil region" evidence="4">
    <location>
        <begin position="217"/>
        <end position="244"/>
    </location>
</feature>
<dbReference type="InterPro" id="IPR050822">
    <property type="entry name" value="Cerebellin_Synaptic_Org"/>
</dbReference>
<feature type="compositionally biased region" description="Polar residues" evidence="5">
    <location>
        <begin position="97"/>
        <end position="111"/>
    </location>
</feature>
<reference evidence="9" key="1">
    <citation type="submission" date="2025-08" db="UniProtKB">
        <authorList>
            <consortium name="RefSeq"/>
        </authorList>
    </citation>
    <scope>IDENTIFICATION</scope>
    <source>
        <tissue evidence="9">Whole sample</tissue>
    </source>
</reference>
<dbReference type="PANTHER" id="PTHR22923">
    <property type="entry name" value="CEREBELLIN-RELATED"/>
    <property type="match status" value="1"/>
</dbReference>
<dbReference type="PROSITE" id="PS50871">
    <property type="entry name" value="C1Q"/>
    <property type="match status" value="1"/>
</dbReference>
<dbReference type="AlphaFoldDB" id="A0A8B8C736"/>
<feature type="coiled-coil region" evidence="4">
    <location>
        <begin position="35"/>
        <end position="62"/>
    </location>
</feature>
<feature type="chain" id="PRO_5034959396" evidence="6">
    <location>
        <begin position="19"/>
        <end position="379"/>
    </location>
</feature>
<dbReference type="SMART" id="SM00110">
    <property type="entry name" value="C1Q"/>
    <property type="match status" value="1"/>
</dbReference>
<organism evidence="8 9">
    <name type="scientific">Crassostrea virginica</name>
    <name type="common">Eastern oyster</name>
    <dbReference type="NCBI Taxonomy" id="6565"/>
    <lineage>
        <taxon>Eukaryota</taxon>
        <taxon>Metazoa</taxon>
        <taxon>Spiralia</taxon>
        <taxon>Lophotrochozoa</taxon>
        <taxon>Mollusca</taxon>
        <taxon>Bivalvia</taxon>
        <taxon>Autobranchia</taxon>
        <taxon>Pteriomorphia</taxon>
        <taxon>Ostreida</taxon>
        <taxon>Ostreoidea</taxon>
        <taxon>Ostreidae</taxon>
        <taxon>Crassostrea</taxon>
    </lineage>
</organism>
<feature type="compositionally biased region" description="Basic and acidic residues" evidence="5">
    <location>
        <begin position="269"/>
        <end position="279"/>
    </location>
</feature>
<evidence type="ECO:0000259" key="7">
    <source>
        <dbReference type="PROSITE" id="PS50871"/>
    </source>
</evidence>
<dbReference type="KEGG" id="cvn:111116241"/>
<dbReference type="InterPro" id="IPR008983">
    <property type="entry name" value="Tumour_necrosis_fac-like_dom"/>
</dbReference>
<evidence type="ECO:0000256" key="1">
    <source>
        <dbReference type="ARBA" id="ARBA00004613"/>
    </source>
</evidence>
<evidence type="ECO:0000313" key="8">
    <source>
        <dbReference type="Proteomes" id="UP000694844"/>
    </source>
</evidence>
<dbReference type="SUPFAM" id="SSF49842">
    <property type="entry name" value="TNF-like"/>
    <property type="match status" value="1"/>
</dbReference>
<keyword evidence="8" id="KW-1185">Reference proteome</keyword>
<dbReference type="RefSeq" id="XP_022310934.1">
    <property type="nucleotide sequence ID" value="XM_022455226.1"/>
</dbReference>
<feature type="compositionally biased region" description="Basic and acidic residues" evidence="5">
    <location>
        <begin position="294"/>
        <end position="310"/>
    </location>
</feature>
<dbReference type="Pfam" id="PF00386">
    <property type="entry name" value="C1q"/>
    <property type="match status" value="1"/>
</dbReference>
<sequence>MVHLGCILILFVFPLIDGIDGENLPDHFLHIMERLTDLENRLHLQEEKNVDLEKRLSDQEKLNAIQMEIIQELATCDCTSKEKETLLSNRNRNFSSAEPYSSNIESTNTDGSFHVNKTKRNNARKEVLLHDDLKGLSSSPGLIEFNRKNKRETSVVPAFHAYMSTPETDPGPHHTFIFDRVVTNIGGNYNHHTGIFTATESGVYVFSWTVFCYDERLHELEKRLHVQEQKNVHLEKRLSDQEKLNAIQTELIQELTSCDCKFKEKDTVLSHDDGNHSTEDPYSGKIESVNTDGTFHENTTRRKSVSKEDLLNDDFNGSSSPGQIEYNRKNIREVAVGPAFHAYMTDSEADPGHHHTFIFDRTVTNIGGNYNHHTVRLLS</sequence>
<gene>
    <name evidence="9" type="primary">LOC111116241</name>
</gene>
<dbReference type="Proteomes" id="UP000694844">
    <property type="component" value="Chromosome 10"/>
</dbReference>
<keyword evidence="4" id="KW-0175">Coiled coil</keyword>
<dbReference type="OrthoDB" id="10070467at2759"/>
<proteinExistence type="predicted"/>
<dbReference type="PRINTS" id="PR00007">
    <property type="entry name" value="COMPLEMNTC1Q"/>
</dbReference>
<dbReference type="Gene3D" id="2.60.120.40">
    <property type="match status" value="1"/>
</dbReference>
<protein>
    <submittedName>
        <fullName evidence="9">Uncharacterized protein LOC111116241</fullName>
    </submittedName>
</protein>
<evidence type="ECO:0000256" key="4">
    <source>
        <dbReference type="SAM" id="Coils"/>
    </source>
</evidence>
<feature type="domain" description="C1q" evidence="7">
    <location>
        <begin position="152"/>
        <end position="293"/>
    </location>
</feature>
<keyword evidence="3 6" id="KW-0732">Signal</keyword>
<feature type="region of interest" description="Disordered" evidence="5">
    <location>
        <begin position="97"/>
        <end position="116"/>
    </location>
</feature>
<evidence type="ECO:0000256" key="2">
    <source>
        <dbReference type="ARBA" id="ARBA00022525"/>
    </source>
</evidence>
<comment type="subcellular location">
    <subcellularLocation>
        <location evidence="1">Secreted</location>
    </subcellularLocation>
</comment>
<feature type="region of interest" description="Disordered" evidence="5">
    <location>
        <begin position="269"/>
        <end position="324"/>
    </location>
</feature>
<evidence type="ECO:0000313" key="9">
    <source>
        <dbReference type="RefSeq" id="XP_022310934.1"/>
    </source>
</evidence>
<evidence type="ECO:0000256" key="6">
    <source>
        <dbReference type="SAM" id="SignalP"/>
    </source>
</evidence>
<dbReference type="GeneID" id="111116241"/>
<dbReference type="InterPro" id="IPR001073">
    <property type="entry name" value="C1q_dom"/>
</dbReference>
<name>A0A8B8C736_CRAVI</name>
<feature type="signal peptide" evidence="6">
    <location>
        <begin position="1"/>
        <end position="18"/>
    </location>
</feature>